<keyword evidence="1" id="KW-1133">Transmembrane helix</keyword>
<sequence>MARRYDYSQVAGIRNPALRAIAAMAIVALPVLGALAFFALLALAYTIGR</sequence>
<keyword evidence="1" id="KW-0812">Transmembrane</keyword>
<comment type="caution">
    <text evidence="2">The sequence shown here is derived from an EMBL/GenBank/DDBJ whole genome shotgun (WGS) entry which is preliminary data.</text>
</comment>
<accession>A0ABW5CL89</accession>
<name>A0ABW5CL89_9HYPH</name>
<protein>
    <submittedName>
        <fullName evidence="2">Uncharacterized protein</fullName>
    </submittedName>
</protein>
<keyword evidence="3" id="KW-1185">Reference proteome</keyword>
<evidence type="ECO:0000313" key="2">
    <source>
        <dbReference type="EMBL" id="MFD2236843.1"/>
    </source>
</evidence>
<evidence type="ECO:0000313" key="3">
    <source>
        <dbReference type="Proteomes" id="UP001597371"/>
    </source>
</evidence>
<dbReference type="EMBL" id="JBHUIJ010000005">
    <property type="protein sequence ID" value="MFD2236843.1"/>
    <property type="molecule type" value="Genomic_DNA"/>
</dbReference>
<gene>
    <name evidence="2" type="ORF">ACFSKQ_05115</name>
</gene>
<keyword evidence="1" id="KW-0472">Membrane</keyword>
<reference evidence="3" key="1">
    <citation type="journal article" date="2019" name="Int. J. Syst. Evol. Microbiol.">
        <title>The Global Catalogue of Microorganisms (GCM) 10K type strain sequencing project: providing services to taxonomists for standard genome sequencing and annotation.</title>
        <authorList>
            <consortium name="The Broad Institute Genomics Platform"/>
            <consortium name="The Broad Institute Genome Sequencing Center for Infectious Disease"/>
            <person name="Wu L."/>
            <person name="Ma J."/>
        </authorList>
    </citation>
    <scope>NUCLEOTIDE SEQUENCE [LARGE SCALE GENOMIC DNA]</scope>
    <source>
        <strain evidence="3">ZS-35-S2</strain>
    </source>
</reference>
<organism evidence="2 3">
    <name type="scientific">Aureimonas populi</name>
    <dbReference type="NCBI Taxonomy" id="1701758"/>
    <lineage>
        <taxon>Bacteria</taxon>
        <taxon>Pseudomonadati</taxon>
        <taxon>Pseudomonadota</taxon>
        <taxon>Alphaproteobacteria</taxon>
        <taxon>Hyphomicrobiales</taxon>
        <taxon>Aurantimonadaceae</taxon>
        <taxon>Aureimonas</taxon>
    </lineage>
</organism>
<dbReference type="Proteomes" id="UP001597371">
    <property type="component" value="Unassembled WGS sequence"/>
</dbReference>
<feature type="transmembrane region" description="Helical" evidence="1">
    <location>
        <begin position="21"/>
        <end position="47"/>
    </location>
</feature>
<dbReference type="RefSeq" id="WP_209739733.1">
    <property type="nucleotide sequence ID" value="NZ_CP072611.1"/>
</dbReference>
<proteinExistence type="predicted"/>
<evidence type="ECO:0000256" key="1">
    <source>
        <dbReference type="SAM" id="Phobius"/>
    </source>
</evidence>